<dbReference type="SUPFAM" id="SSF48317">
    <property type="entry name" value="Acid phosphatase/Vanadium-dependent haloperoxidase"/>
    <property type="match status" value="1"/>
</dbReference>
<comment type="caution">
    <text evidence="3">The sequence shown here is derived from an EMBL/GenBank/DDBJ whole genome shotgun (WGS) entry which is preliminary data.</text>
</comment>
<organism evidence="3 4">
    <name type="scientific">Cyclobacterium plantarum</name>
    <dbReference type="NCBI Taxonomy" id="2716263"/>
    <lineage>
        <taxon>Bacteria</taxon>
        <taxon>Pseudomonadati</taxon>
        <taxon>Bacteroidota</taxon>
        <taxon>Cytophagia</taxon>
        <taxon>Cytophagales</taxon>
        <taxon>Cyclobacteriaceae</taxon>
        <taxon>Cyclobacterium</taxon>
    </lineage>
</organism>
<evidence type="ECO:0000259" key="2">
    <source>
        <dbReference type="SMART" id="SM00014"/>
    </source>
</evidence>
<dbReference type="Proteomes" id="UP000649799">
    <property type="component" value="Unassembled WGS sequence"/>
</dbReference>
<gene>
    <name evidence="3" type="ORF">G9Q97_02585</name>
</gene>
<dbReference type="InterPro" id="IPR000326">
    <property type="entry name" value="PAP2/HPO"/>
</dbReference>
<feature type="transmembrane region" description="Helical" evidence="1">
    <location>
        <begin position="107"/>
        <end position="125"/>
    </location>
</feature>
<keyword evidence="4" id="KW-1185">Reference proteome</keyword>
<dbReference type="EMBL" id="JAANYN010000001">
    <property type="protein sequence ID" value="NHE55695.1"/>
    <property type="molecule type" value="Genomic_DNA"/>
</dbReference>
<accession>A0ABX0H1P3</accession>
<dbReference type="InterPro" id="IPR036938">
    <property type="entry name" value="PAP2/HPO_sf"/>
</dbReference>
<feature type="domain" description="Phosphatidic acid phosphatase type 2/haloperoxidase" evidence="2">
    <location>
        <begin position="60"/>
        <end position="175"/>
    </location>
</feature>
<feature type="transmembrane region" description="Helical" evidence="1">
    <location>
        <begin position="27"/>
        <end position="49"/>
    </location>
</feature>
<proteinExistence type="predicted"/>
<protein>
    <submittedName>
        <fullName evidence="3">Phosphatase PAP2 family protein</fullName>
    </submittedName>
</protein>
<name>A0ABX0H1P3_9BACT</name>
<feature type="transmembrane region" description="Helical" evidence="1">
    <location>
        <begin position="160"/>
        <end position="178"/>
    </location>
</feature>
<keyword evidence="1" id="KW-0812">Transmembrane</keyword>
<dbReference type="PANTHER" id="PTHR14969">
    <property type="entry name" value="SPHINGOSINE-1-PHOSPHATE PHOSPHOHYDROLASE"/>
    <property type="match status" value="1"/>
</dbReference>
<evidence type="ECO:0000313" key="4">
    <source>
        <dbReference type="Proteomes" id="UP000649799"/>
    </source>
</evidence>
<reference evidence="3 4" key="1">
    <citation type="submission" date="2020-03" db="EMBL/GenBank/DDBJ databases">
        <title>Cyclobacterium plantarum sp. nov., a marine bacterium isolated from a coastal-marine wetland.</title>
        <authorList>
            <person name="Sanchez-Porro C."/>
            <person name="Ventosa A."/>
            <person name="Amoozegar M."/>
        </authorList>
    </citation>
    <scope>NUCLEOTIDE SEQUENCE [LARGE SCALE GENOMIC DNA]</scope>
    <source>
        <strain evidence="3 4">GBPx2</strain>
    </source>
</reference>
<evidence type="ECO:0000256" key="1">
    <source>
        <dbReference type="SAM" id="Phobius"/>
    </source>
</evidence>
<evidence type="ECO:0000313" key="3">
    <source>
        <dbReference type="EMBL" id="NHE55695.1"/>
    </source>
</evidence>
<feature type="transmembrane region" description="Helical" evidence="1">
    <location>
        <begin position="56"/>
        <end position="77"/>
    </location>
</feature>
<sequence length="197" mass="22704">MIESIKNWDEALFLFLNQLHAPWLDPVMLTLTGRFIWIPLYLFLLFLIIKTYKKDSVWYIIGLLLVIILADQLTSSIMKPFFERLRPCHDPRWDNVISNYSGCGGRYGFASSHAANTFGLAAYLWKVGKDHIRAFRWLFLWAAIISYTRVYLGVHYPLDIVTGALIGMIIAWSVYWLTGKAQKAWKRHFGAGAIGTL</sequence>
<keyword evidence="1" id="KW-1133">Transmembrane helix</keyword>
<dbReference type="SMART" id="SM00014">
    <property type="entry name" value="acidPPc"/>
    <property type="match status" value="1"/>
</dbReference>
<dbReference type="Pfam" id="PF01569">
    <property type="entry name" value="PAP2"/>
    <property type="match status" value="1"/>
</dbReference>
<feature type="transmembrane region" description="Helical" evidence="1">
    <location>
        <begin position="137"/>
        <end position="154"/>
    </location>
</feature>
<dbReference type="PANTHER" id="PTHR14969:SF13">
    <property type="entry name" value="AT30094P"/>
    <property type="match status" value="1"/>
</dbReference>
<keyword evidence="1" id="KW-0472">Membrane</keyword>
<dbReference type="Gene3D" id="1.20.144.10">
    <property type="entry name" value="Phosphatidic acid phosphatase type 2/haloperoxidase"/>
    <property type="match status" value="1"/>
</dbReference>
<dbReference type="RefSeq" id="WP_166142821.1">
    <property type="nucleotide sequence ID" value="NZ_JAANYN010000001.1"/>
</dbReference>